<dbReference type="PANTHER" id="PTHR30435">
    <property type="entry name" value="FLAGELLAR PROTEIN"/>
    <property type="match status" value="1"/>
</dbReference>
<dbReference type="NCBIfam" id="TIGR02488">
    <property type="entry name" value="flgG_G_neg"/>
    <property type="match status" value="1"/>
</dbReference>
<evidence type="ECO:0000256" key="2">
    <source>
        <dbReference type="ARBA" id="ARBA00009677"/>
    </source>
</evidence>
<dbReference type="Pfam" id="PF22692">
    <property type="entry name" value="LlgE_F_G_D1"/>
    <property type="match status" value="1"/>
</dbReference>
<comment type="subunit">
    <text evidence="5 8">The basal body constitutes a major portion of the flagellar organelle and consists of four rings (L,P,S, and M) mounted on a central rod. The rod consists of about 26 subunits of FlgG in the distal portion, and FlgB, FlgC and FlgF are thought to build up the proximal portion of the rod with about 6 subunits each.</text>
</comment>
<evidence type="ECO:0000256" key="1">
    <source>
        <dbReference type="ARBA" id="ARBA00004117"/>
    </source>
</evidence>
<evidence type="ECO:0000256" key="3">
    <source>
        <dbReference type="ARBA" id="ARBA00017948"/>
    </source>
</evidence>
<accession>A0A6N8IUS2</accession>
<keyword evidence="13" id="KW-1185">Reference proteome</keyword>
<organism evidence="12 13">
    <name type="scientific">Ramlibacter pinisoli</name>
    <dbReference type="NCBI Taxonomy" id="2682844"/>
    <lineage>
        <taxon>Bacteria</taxon>
        <taxon>Pseudomonadati</taxon>
        <taxon>Pseudomonadota</taxon>
        <taxon>Betaproteobacteria</taxon>
        <taxon>Burkholderiales</taxon>
        <taxon>Comamonadaceae</taxon>
        <taxon>Ramlibacter</taxon>
    </lineage>
</organism>
<dbReference type="Proteomes" id="UP000469385">
    <property type="component" value="Unassembled WGS sequence"/>
</dbReference>
<evidence type="ECO:0000256" key="4">
    <source>
        <dbReference type="ARBA" id="ARBA00023143"/>
    </source>
</evidence>
<sequence>MTNALAIGATGMHAQQLQVDAIANNLANVNTPAYKKTRVVFTDLVGRALLDGAGAQAATTLGVTATSAGKLFDPGELRKTDAPLDLAIQGDGFLEIAMPDGSRAYTRGGTLKVNADGQLATQAGLPLKPGIAIPDNAEAIVISATGRVQVRVAGQSALAEAGQLELVRFGNAQELLPQGGNVYRATEASGEPQATRPGEEGAGTLAQGYLEGSNVKLVEEMVQLMVAQRAYEASVKVVQASDEMLGLVNGLRR</sequence>
<feature type="domain" description="Flagellar hook protein FlgE/F/G-like D1" evidence="11">
    <location>
        <begin position="87"/>
        <end position="150"/>
    </location>
</feature>
<dbReference type="EMBL" id="WSEL01000003">
    <property type="protein sequence ID" value="MVQ29756.1"/>
    <property type="molecule type" value="Genomic_DNA"/>
</dbReference>
<dbReference type="PROSITE" id="PS00588">
    <property type="entry name" value="FLAGELLA_BB_ROD"/>
    <property type="match status" value="1"/>
</dbReference>
<evidence type="ECO:0000256" key="7">
    <source>
        <dbReference type="NCBIfam" id="TIGR02488"/>
    </source>
</evidence>
<dbReference type="InterPro" id="IPR010930">
    <property type="entry name" value="Flg_bb/hook_C_dom"/>
</dbReference>
<proteinExistence type="inferred from homology"/>
<evidence type="ECO:0000256" key="6">
    <source>
        <dbReference type="ARBA" id="ARBA00032912"/>
    </source>
</evidence>
<dbReference type="NCBIfam" id="TIGR03506">
    <property type="entry name" value="FlgEFG_subfam"/>
    <property type="match status" value="2"/>
</dbReference>
<dbReference type="GO" id="GO:0071978">
    <property type="term" value="P:bacterial-type flagellum-dependent swarming motility"/>
    <property type="evidence" value="ECO:0007669"/>
    <property type="project" value="TreeGrafter"/>
</dbReference>
<dbReference type="PANTHER" id="PTHR30435:SF19">
    <property type="entry name" value="FLAGELLAR BASAL-BODY ROD PROTEIN FLGG"/>
    <property type="match status" value="1"/>
</dbReference>
<dbReference type="InterPro" id="IPR001444">
    <property type="entry name" value="Flag_bb_rod_N"/>
</dbReference>
<dbReference type="SUPFAM" id="SSF117143">
    <property type="entry name" value="Flagellar hook protein flgE"/>
    <property type="match status" value="1"/>
</dbReference>
<dbReference type="InterPro" id="IPR053967">
    <property type="entry name" value="LlgE_F_G-like_D1"/>
</dbReference>
<evidence type="ECO:0000313" key="12">
    <source>
        <dbReference type="EMBL" id="MVQ29756.1"/>
    </source>
</evidence>
<keyword evidence="12" id="KW-0282">Flagellum</keyword>
<evidence type="ECO:0000259" key="10">
    <source>
        <dbReference type="Pfam" id="PF06429"/>
    </source>
</evidence>
<name>A0A6N8IUS2_9BURK</name>
<dbReference type="Pfam" id="PF06429">
    <property type="entry name" value="Flg_bbr_C"/>
    <property type="match status" value="1"/>
</dbReference>
<dbReference type="InterPro" id="IPR037925">
    <property type="entry name" value="FlgE/F/G-like"/>
</dbReference>
<evidence type="ECO:0000256" key="5">
    <source>
        <dbReference type="ARBA" id="ARBA00025933"/>
    </source>
</evidence>
<feature type="domain" description="Flagellar basal body rod protein N-terminal" evidence="9">
    <location>
        <begin position="7"/>
        <end position="35"/>
    </location>
</feature>
<dbReference type="Pfam" id="PF00460">
    <property type="entry name" value="Flg_bb_rod"/>
    <property type="match status" value="1"/>
</dbReference>
<reference evidence="12 13" key="1">
    <citation type="submission" date="2019-12" db="EMBL/GenBank/DDBJ databases">
        <authorList>
            <person name="Huq M.A."/>
        </authorList>
    </citation>
    <scope>NUCLEOTIDE SEQUENCE [LARGE SCALE GENOMIC DNA]</scope>
    <source>
        <strain evidence="12 13">MAH-25</strain>
    </source>
</reference>
<keyword evidence="4 8" id="KW-0975">Bacterial flagellum</keyword>
<evidence type="ECO:0000313" key="13">
    <source>
        <dbReference type="Proteomes" id="UP000469385"/>
    </source>
</evidence>
<dbReference type="InterPro" id="IPR012834">
    <property type="entry name" value="FlgG_G_neg"/>
</dbReference>
<comment type="similarity">
    <text evidence="2 8">Belongs to the flagella basal body rod proteins family.</text>
</comment>
<comment type="caution">
    <text evidence="12">The sequence shown here is derived from an EMBL/GenBank/DDBJ whole genome shotgun (WGS) entry which is preliminary data.</text>
</comment>
<dbReference type="AlphaFoldDB" id="A0A6N8IUS2"/>
<protein>
    <recommendedName>
        <fullName evidence="3 7">Flagellar basal-body rod protein FlgG</fullName>
    </recommendedName>
    <alternativeName>
        <fullName evidence="6 8">Distal rod protein</fullName>
    </alternativeName>
</protein>
<comment type="subcellular location">
    <subcellularLocation>
        <location evidence="1 8">Bacterial flagellum basal body</location>
    </subcellularLocation>
</comment>
<keyword evidence="12" id="KW-0966">Cell projection</keyword>
<dbReference type="InterPro" id="IPR019776">
    <property type="entry name" value="Flagellar_basal_body_rod_CS"/>
</dbReference>
<keyword evidence="12" id="KW-0969">Cilium</keyword>
<evidence type="ECO:0000259" key="11">
    <source>
        <dbReference type="Pfam" id="PF22692"/>
    </source>
</evidence>
<feature type="domain" description="Flagellar basal-body/hook protein C-terminal" evidence="10">
    <location>
        <begin position="206"/>
        <end position="249"/>
    </location>
</feature>
<dbReference type="InterPro" id="IPR020013">
    <property type="entry name" value="Flagellar_FlgE/F/G"/>
</dbReference>
<evidence type="ECO:0000259" key="9">
    <source>
        <dbReference type="Pfam" id="PF00460"/>
    </source>
</evidence>
<evidence type="ECO:0000256" key="8">
    <source>
        <dbReference type="RuleBase" id="RU362116"/>
    </source>
</evidence>
<gene>
    <name evidence="12" type="primary">flgG</name>
    <name evidence="12" type="ORF">GON04_09870</name>
</gene>
<dbReference type="GO" id="GO:0009426">
    <property type="term" value="C:bacterial-type flagellum basal body, distal rod"/>
    <property type="evidence" value="ECO:0007669"/>
    <property type="project" value="UniProtKB-UniRule"/>
</dbReference>
<dbReference type="RefSeq" id="WP_157397728.1">
    <property type="nucleotide sequence ID" value="NZ_WSEL01000003.1"/>
</dbReference>